<dbReference type="OrthoDB" id="2630741at2"/>
<evidence type="ECO:0000313" key="2">
    <source>
        <dbReference type="Proteomes" id="UP000247476"/>
    </source>
</evidence>
<reference evidence="1 2" key="1">
    <citation type="submission" date="2018-05" db="EMBL/GenBank/DDBJ databases">
        <title>Paenibacillus flagellatus sp. nov., isolated from selenium mineral soil.</title>
        <authorList>
            <person name="Dai X."/>
        </authorList>
    </citation>
    <scope>NUCLEOTIDE SEQUENCE [LARGE SCALE GENOMIC DNA]</scope>
    <source>
        <strain evidence="1 2">DXL2</strain>
    </source>
</reference>
<organism evidence="1 2">
    <name type="scientific">Paenibacillus flagellatus</name>
    <dbReference type="NCBI Taxonomy" id="2211139"/>
    <lineage>
        <taxon>Bacteria</taxon>
        <taxon>Bacillati</taxon>
        <taxon>Bacillota</taxon>
        <taxon>Bacilli</taxon>
        <taxon>Bacillales</taxon>
        <taxon>Paenibacillaceae</taxon>
        <taxon>Paenibacillus</taxon>
    </lineage>
</organism>
<name>A0A2V5KBU7_9BACL</name>
<proteinExistence type="predicted"/>
<comment type="caution">
    <text evidence="1">The sequence shown here is derived from an EMBL/GenBank/DDBJ whole genome shotgun (WGS) entry which is preliminary data.</text>
</comment>
<gene>
    <name evidence="1" type="ORF">DLM86_00910</name>
</gene>
<sequence>MGALLPISKTDKRSKGLAVTADKHGRLCLSAELQKEFELVGKDDLYLYFDEQDRRIGIGRSPAGSEHTPYRFDKRGYTYAEDFLDRCGIDSSEQSIKFVYEGTERGVLVFRQLGIKRPKSFKQDRNGNLEVVRG</sequence>
<dbReference type="Proteomes" id="UP000247476">
    <property type="component" value="Unassembled WGS sequence"/>
</dbReference>
<dbReference type="RefSeq" id="WP_110838082.1">
    <property type="nucleotide sequence ID" value="NZ_QJVJ01000001.1"/>
</dbReference>
<accession>A0A2V5KBU7</accession>
<dbReference type="EMBL" id="QJVJ01000001">
    <property type="protein sequence ID" value="PYI57041.1"/>
    <property type="molecule type" value="Genomic_DNA"/>
</dbReference>
<keyword evidence="2" id="KW-1185">Reference proteome</keyword>
<protein>
    <submittedName>
        <fullName evidence="1">Uncharacterized protein</fullName>
    </submittedName>
</protein>
<evidence type="ECO:0000313" key="1">
    <source>
        <dbReference type="EMBL" id="PYI57041.1"/>
    </source>
</evidence>
<dbReference type="AlphaFoldDB" id="A0A2V5KBU7"/>